<sequence length="619" mass="70493">MPSPGGRQIHVLVVVPTGINLEIREMLTRKDVITELKYYQERGRAIQLHCGDYCSEILDKIDQLYADHADPKPTTVPFICVEGSSGMGKSQLAFALGGKGIRPWFYWPTTVADDSQRIYQNFRQVALAFNIVTDKDKATDKLEEMVLDTTSTFYETESLWTYGFILALLQYSCLDENQRAQMIHIEEKTFNVNKCDRNAVLAAREKMIIKKKVLPLFILDEMSPNVNKDGGMNLAAFQRNVFRVCGLVVIVMGTDVKVTNLVRQSTGSRGELHMWMTIVSRSPSYQHIPLEDEAMQDAWENVTREYPVVEVIAKSSRGWLVRCFVNSVTKFAKDTPTFKLCDLLDSAFECVSRDVQYSGYYDHYRSKAYSTIHIFKNCFRGKGFRLHANMNAMKKNYQKFENMVPHAIFCASRRNGVRGISFDDFFSGLLDEFQDDWKSPMTITLEDREIVASNLLEGYAAQEKLAATKIPFLAPPNALWPTCILDAGDDCNFGHLIRAQDLERMDSYVMTSNFKTLFVCECKHWERNVDSGTMKSIIDGLNAPNLPGRSGKPGKAKWNKWTVVLVFCKKLATSQNDWEFEEVGCVKVNCQTCEAKWINQPEEDKKKKLVVAMEIGSLL</sequence>
<dbReference type="OrthoDB" id="129641at2759"/>
<name>A0A2P4XIX2_9STRA</name>
<organism evidence="1 2">
    <name type="scientific">Phytophthora palmivora</name>
    <dbReference type="NCBI Taxonomy" id="4796"/>
    <lineage>
        <taxon>Eukaryota</taxon>
        <taxon>Sar</taxon>
        <taxon>Stramenopiles</taxon>
        <taxon>Oomycota</taxon>
        <taxon>Peronosporomycetes</taxon>
        <taxon>Peronosporales</taxon>
        <taxon>Peronosporaceae</taxon>
        <taxon>Phytophthora</taxon>
    </lineage>
</organism>
<reference evidence="1 2" key="1">
    <citation type="journal article" date="2017" name="Genome Biol. Evol.">
        <title>Phytophthora megakarya and P. palmivora, closely related causal agents of cacao black pod rot, underwent increases in genome sizes and gene numbers by different mechanisms.</title>
        <authorList>
            <person name="Ali S.S."/>
            <person name="Shao J."/>
            <person name="Lary D.J."/>
            <person name="Kronmiller B."/>
            <person name="Shen D."/>
            <person name="Strem M.D."/>
            <person name="Amoako-Attah I."/>
            <person name="Akrofi A.Y."/>
            <person name="Begoude B.A."/>
            <person name="Ten Hoopen G.M."/>
            <person name="Coulibaly K."/>
            <person name="Kebe B.I."/>
            <person name="Melnick R.L."/>
            <person name="Guiltinan M.J."/>
            <person name="Tyler B.M."/>
            <person name="Meinhardt L.W."/>
            <person name="Bailey B.A."/>
        </authorList>
    </citation>
    <scope>NUCLEOTIDE SEQUENCE [LARGE SCALE GENOMIC DNA]</scope>
    <source>
        <strain evidence="2">sbr112.9</strain>
    </source>
</reference>
<gene>
    <name evidence="1" type="ORF">PHPALM_18763</name>
</gene>
<dbReference type="EMBL" id="NCKW01010137">
    <property type="protein sequence ID" value="POM65508.1"/>
    <property type="molecule type" value="Genomic_DNA"/>
</dbReference>
<protein>
    <submittedName>
        <fullName evidence="1">Crinkler (CRN) family protein</fullName>
    </submittedName>
</protein>
<accession>A0A2P4XIX2</accession>
<dbReference type="AlphaFoldDB" id="A0A2P4XIX2"/>
<evidence type="ECO:0000313" key="2">
    <source>
        <dbReference type="Proteomes" id="UP000237271"/>
    </source>
</evidence>
<proteinExistence type="predicted"/>
<keyword evidence="2" id="KW-1185">Reference proteome</keyword>
<evidence type="ECO:0000313" key="1">
    <source>
        <dbReference type="EMBL" id="POM65508.1"/>
    </source>
</evidence>
<dbReference type="Proteomes" id="UP000237271">
    <property type="component" value="Unassembled WGS sequence"/>
</dbReference>
<comment type="caution">
    <text evidence="1">The sequence shown here is derived from an EMBL/GenBank/DDBJ whole genome shotgun (WGS) entry which is preliminary data.</text>
</comment>